<dbReference type="PANTHER" id="PTHR39173">
    <property type="entry name" value="ACETYLTRANSFERASE"/>
    <property type="match status" value="1"/>
</dbReference>
<dbReference type="PANTHER" id="PTHR39173:SF1">
    <property type="entry name" value="ACETYLTRANSFERASE"/>
    <property type="match status" value="1"/>
</dbReference>
<keyword evidence="3" id="KW-1185">Reference proteome</keyword>
<organism evidence="2 3">
    <name type="scientific">Paenibacillus cellulosilyticus</name>
    <dbReference type="NCBI Taxonomy" id="375489"/>
    <lineage>
        <taxon>Bacteria</taxon>
        <taxon>Bacillati</taxon>
        <taxon>Bacillota</taxon>
        <taxon>Bacilli</taxon>
        <taxon>Bacillales</taxon>
        <taxon>Paenibacillaceae</taxon>
        <taxon>Paenibacillus</taxon>
    </lineage>
</organism>
<dbReference type="Pfam" id="PF13302">
    <property type="entry name" value="Acetyltransf_3"/>
    <property type="match status" value="1"/>
</dbReference>
<proteinExistence type="predicted"/>
<evidence type="ECO:0000313" key="2">
    <source>
        <dbReference type="EMBL" id="PWV95218.1"/>
    </source>
</evidence>
<dbReference type="CDD" id="cd04301">
    <property type="entry name" value="NAT_SF"/>
    <property type="match status" value="1"/>
</dbReference>
<dbReference type="InterPro" id="IPR000182">
    <property type="entry name" value="GNAT_dom"/>
</dbReference>
<dbReference type="GO" id="GO:0016747">
    <property type="term" value="F:acyltransferase activity, transferring groups other than amino-acyl groups"/>
    <property type="evidence" value="ECO:0007669"/>
    <property type="project" value="InterPro"/>
</dbReference>
<dbReference type="RefSeq" id="WP_110046638.1">
    <property type="nucleotide sequence ID" value="NZ_CP054612.1"/>
</dbReference>
<dbReference type="InterPro" id="IPR016181">
    <property type="entry name" value="Acyl_CoA_acyltransferase"/>
</dbReference>
<evidence type="ECO:0000259" key="1">
    <source>
        <dbReference type="PROSITE" id="PS51186"/>
    </source>
</evidence>
<protein>
    <submittedName>
        <fullName evidence="2">Putative acetyltransferase</fullName>
    </submittedName>
</protein>
<comment type="caution">
    <text evidence="2">The sequence shown here is derived from an EMBL/GenBank/DDBJ whole genome shotgun (WGS) entry which is preliminary data.</text>
</comment>
<sequence length="176" mass="20075">MGEYVRLVKPTAELRYEYLDFYQDWVDSGEDMVPWVISKDPSDFEAMVQSLFDNEKGENLPANRVPDSTYWLVTDQNKVVGAVNIRHRLSEKLLNCGGHIGYGIRPSERRRGYATQLLALALEKTKALGIENVLVVCDDCNEASARTIIRNGGLQDVSFTEEDGNVVKRFWIRHHL</sequence>
<dbReference type="Proteomes" id="UP000246635">
    <property type="component" value="Unassembled WGS sequence"/>
</dbReference>
<gene>
    <name evidence="2" type="ORF">DFQ01_12954</name>
</gene>
<dbReference type="PROSITE" id="PS51186">
    <property type="entry name" value="GNAT"/>
    <property type="match status" value="1"/>
</dbReference>
<dbReference type="OrthoDB" id="9797989at2"/>
<accession>A0A2V2YN04</accession>
<reference evidence="2 3" key="1">
    <citation type="submission" date="2018-05" db="EMBL/GenBank/DDBJ databases">
        <title>Genomic Encyclopedia of Type Strains, Phase III (KMG-III): the genomes of soil and plant-associated and newly described type strains.</title>
        <authorList>
            <person name="Whitman W."/>
        </authorList>
    </citation>
    <scope>NUCLEOTIDE SEQUENCE [LARGE SCALE GENOMIC DNA]</scope>
    <source>
        <strain evidence="2 3">CECT 5696</strain>
    </source>
</reference>
<evidence type="ECO:0000313" key="3">
    <source>
        <dbReference type="Proteomes" id="UP000246635"/>
    </source>
</evidence>
<name>A0A2V2YN04_9BACL</name>
<keyword evidence="2" id="KW-0808">Transferase</keyword>
<dbReference type="SUPFAM" id="SSF55729">
    <property type="entry name" value="Acyl-CoA N-acyltransferases (Nat)"/>
    <property type="match status" value="1"/>
</dbReference>
<dbReference type="EMBL" id="QGTQ01000029">
    <property type="protein sequence ID" value="PWV95218.1"/>
    <property type="molecule type" value="Genomic_DNA"/>
</dbReference>
<dbReference type="Gene3D" id="3.40.630.30">
    <property type="match status" value="1"/>
</dbReference>
<feature type="domain" description="N-acetyltransferase" evidence="1">
    <location>
        <begin position="19"/>
        <end position="176"/>
    </location>
</feature>
<dbReference type="AlphaFoldDB" id="A0A2V2YN04"/>